<dbReference type="OrthoDB" id="10008834at2759"/>
<evidence type="ECO:0000313" key="3">
    <source>
        <dbReference type="EMBL" id="CAF1606396.1"/>
    </source>
</evidence>
<dbReference type="EMBL" id="CAJOBG010001106">
    <property type="protein sequence ID" value="CAF3895027.1"/>
    <property type="molecule type" value="Genomic_DNA"/>
</dbReference>
<evidence type="ECO:0000313" key="10">
    <source>
        <dbReference type="Proteomes" id="UP000663866"/>
    </source>
</evidence>
<dbReference type="EMBL" id="CAJNRF010018250">
    <property type="protein sequence ID" value="CAF2251803.1"/>
    <property type="molecule type" value="Genomic_DNA"/>
</dbReference>
<name>A0A816QZP9_9BILA</name>
<evidence type="ECO:0008006" key="11">
    <source>
        <dbReference type="Google" id="ProtNLM"/>
    </source>
</evidence>
<dbReference type="Proteomes" id="UP000663834">
    <property type="component" value="Unassembled WGS sequence"/>
</dbReference>
<feature type="transmembrane region" description="Helical" evidence="1">
    <location>
        <begin position="19"/>
        <end position="45"/>
    </location>
</feature>
<reference evidence="5" key="1">
    <citation type="submission" date="2021-02" db="EMBL/GenBank/DDBJ databases">
        <authorList>
            <person name="Nowell W R."/>
        </authorList>
    </citation>
    <scope>NUCLEOTIDE SEQUENCE</scope>
</reference>
<sequence length="612" mass="71070">MDNYLVNNTDTSSVFTGPAFIWCLLMPFIHFLSLLSNIFCIIIFCSDTFIHKPIAIYFICLLISDSTTLLIGYSEMLDRQSYMVDKSSLLCTFNEKIIHNLTDFVYSFMEKFCLEWMLYKVLWTRASTILLAILSIQRSRTFLSLSYRETRFCAVLACITSVLIALFITCFEWMGVQCGKSTNSYVYMEIFQLVMDNKLAKQFYSNFLYDRYDELIDKYYCIFQTLNINRVNSSMPRANQSHCSITRSSSEFYSLTKSLVASHDAQISENITNLLPSIYDCNSNLSNTSVLFQHIQKNTSTDILIKLFEDRLCQITLMYSAYFKLYDFLHSLSFTFNRHMMAIFFGNALPSFIVFLANLFSLKVIYFSPNLKYLKRTKGNSHHRRRLQNDIRALLVILVESFSIITISWGIPIFLTMFHCHTLYVVSITQCPQIKDSLALFLFTDLFNSSTNCLLYSLSGKLFRRKFLSMMKTVFTCDRCISWNVKTPSLTSPSQQVELQASNEPLTIVNCTMNSRRGSNPHTDVASPESLKKSTHFSKRRQALENCDSLSMPDIGDENQTEFVRRIGSTDKFRRPKTIKSFFLSKVHWFGSKKDYQTKLNVNYRTRTRTIN</sequence>
<organism evidence="5 9">
    <name type="scientific">Rotaria magnacalcarata</name>
    <dbReference type="NCBI Taxonomy" id="392030"/>
    <lineage>
        <taxon>Eukaryota</taxon>
        <taxon>Metazoa</taxon>
        <taxon>Spiralia</taxon>
        <taxon>Gnathifera</taxon>
        <taxon>Rotifera</taxon>
        <taxon>Eurotatoria</taxon>
        <taxon>Bdelloidea</taxon>
        <taxon>Philodinida</taxon>
        <taxon>Philodinidae</taxon>
        <taxon>Rotaria</taxon>
    </lineage>
</organism>
<dbReference type="EMBL" id="CAJNRE010007612">
    <property type="protein sequence ID" value="CAF2066578.1"/>
    <property type="molecule type" value="Genomic_DNA"/>
</dbReference>
<feature type="transmembrane region" description="Helical" evidence="1">
    <location>
        <begin position="340"/>
        <end position="366"/>
    </location>
</feature>
<evidence type="ECO:0000313" key="8">
    <source>
        <dbReference type="EMBL" id="CAF3895027.1"/>
    </source>
</evidence>
<feature type="transmembrane region" description="Helical" evidence="1">
    <location>
        <begin position="393"/>
        <end position="418"/>
    </location>
</feature>
<keyword evidence="1" id="KW-0472">Membrane</keyword>
<comment type="caution">
    <text evidence="5">The sequence shown here is derived from an EMBL/GenBank/DDBJ whole genome shotgun (WGS) entry which is preliminary data.</text>
</comment>
<evidence type="ECO:0000256" key="1">
    <source>
        <dbReference type="SAM" id="Phobius"/>
    </source>
</evidence>
<feature type="transmembrane region" description="Helical" evidence="1">
    <location>
        <begin position="152"/>
        <end position="174"/>
    </location>
</feature>
<evidence type="ECO:0000313" key="4">
    <source>
        <dbReference type="EMBL" id="CAF2053736.1"/>
    </source>
</evidence>
<dbReference type="Proteomes" id="UP000663866">
    <property type="component" value="Unassembled WGS sequence"/>
</dbReference>
<dbReference type="AlphaFoldDB" id="A0A816QZP9"/>
<gene>
    <name evidence="2" type="ORF">CJN711_LOCUS17836</name>
    <name evidence="3" type="ORF">KQP761_LOCUS22849</name>
    <name evidence="5" type="ORF">MBJ925_LOCUS15940</name>
    <name evidence="8" type="ORF">OVN521_LOCUS9193</name>
    <name evidence="7" type="ORF">SMN809_LOCUS2293</name>
    <name evidence="6" type="ORF">WKI299_LOCUS37085</name>
    <name evidence="4" type="ORF">XDN619_LOCUS9211</name>
</gene>
<dbReference type="EMBL" id="CAJNOV010008320">
    <property type="protein sequence ID" value="CAF1319035.1"/>
    <property type="molecule type" value="Genomic_DNA"/>
</dbReference>
<keyword evidence="1" id="KW-0812">Transmembrane</keyword>
<evidence type="ECO:0000313" key="9">
    <source>
        <dbReference type="Proteomes" id="UP000663824"/>
    </source>
</evidence>
<feature type="transmembrane region" description="Helical" evidence="1">
    <location>
        <begin position="54"/>
        <end position="73"/>
    </location>
</feature>
<evidence type="ECO:0000313" key="6">
    <source>
        <dbReference type="EMBL" id="CAF2251803.1"/>
    </source>
</evidence>
<feature type="transmembrane region" description="Helical" evidence="1">
    <location>
        <begin position="116"/>
        <end position="136"/>
    </location>
</feature>
<evidence type="ECO:0000313" key="5">
    <source>
        <dbReference type="EMBL" id="CAF2066578.1"/>
    </source>
</evidence>
<proteinExistence type="predicted"/>
<keyword evidence="10" id="KW-1185">Reference proteome</keyword>
<dbReference type="Proteomes" id="UP000663856">
    <property type="component" value="Unassembled WGS sequence"/>
</dbReference>
<accession>A0A816QZP9</accession>
<dbReference type="EMBL" id="CAJOBI010000413">
    <property type="protein sequence ID" value="CAF3821098.1"/>
    <property type="molecule type" value="Genomic_DNA"/>
</dbReference>
<dbReference type="Proteomes" id="UP000663887">
    <property type="component" value="Unassembled WGS sequence"/>
</dbReference>
<dbReference type="Proteomes" id="UP000663824">
    <property type="component" value="Unassembled WGS sequence"/>
</dbReference>
<dbReference type="Proteomes" id="UP000676336">
    <property type="component" value="Unassembled WGS sequence"/>
</dbReference>
<dbReference type="EMBL" id="CAJNRG010003163">
    <property type="protein sequence ID" value="CAF2053736.1"/>
    <property type="molecule type" value="Genomic_DNA"/>
</dbReference>
<keyword evidence="1" id="KW-1133">Transmembrane helix</keyword>
<dbReference type="EMBL" id="CAJNOW010012113">
    <property type="protein sequence ID" value="CAF1606396.1"/>
    <property type="molecule type" value="Genomic_DNA"/>
</dbReference>
<evidence type="ECO:0000313" key="7">
    <source>
        <dbReference type="EMBL" id="CAF3821098.1"/>
    </source>
</evidence>
<protein>
    <recommendedName>
        <fullName evidence="11">G-protein coupled receptors family 1 profile domain-containing protein</fullName>
    </recommendedName>
</protein>
<dbReference type="Proteomes" id="UP000663855">
    <property type="component" value="Unassembled WGS sequence"/>
</dbReference>
<dbReference type="Gene3D" id="1.20.1070.10">
    <property type="entry name" value="Rhodopsin 7-helix transmembrane proteins"/>
    <property type="match status" value="1"/>
</dbReference>
<evidence type="ECO:0000313" key="2">
    <source>
        <dbReference type="EMBL" id="CAF1319035.1"/>
    </source>
</evidence>